<sequence>MHQGLSVQHLTIRSAQGRSPTMRDPRRQVITRSKYSEEQIAFALKQAELGASMPTDGTAVYGAP</sequence>
<accession>A0ABN4RNJ3</accession>
<organism evidence="2 3">
    <name type="scientific">Bordetella pseudohinzii</name>
    <dbReference type="NCBI Taxonomy" id="1331258"/>
    <lineage>
        <taxon>Bacteria</taxon>
        <taxon>Pseudomonadati</taxon>
        <taxon>Pseudomonadota</taxon>
        <taxon>Betaproteobacteria</taxon>
        <taxon>Burkholderiales</taxon>
        <taxon>Alcaligenaceae</taxon>
        <taxon>Bordetella</taxon>
    </lineage>
</organism>
<gene>
    <name evidence="2" type="ORF">BBN53_06555</name>
</gene>
<dbReference type="EMBL" id="CP016440">
    <property type="protein sequence ID" value="ANY15591.1"/>
    <property type="molecule type" value="Genomic_DNA"/>
</dbReference>
<proteinExistence type="predicted"/>
<evidence type="ECO:0000313" key="2">
    <source>
        <dbReference type="EMBL" id="ANY15591.1"/>
    </source>
</evidence>
<name>A0ABN4RNJ3_9BORD</name>
<feature type="compositionally biased region" description="Polar residues" evidence="1">
    <location>
        <begin position="1"/>
        <end position="19"/>
    </location>
</feature>
<reference evidence="2 3" key="1">
    <citation type="submission" date="2016-07" db="EMBL/GenBank/DDBJ databases">
        <title>Complete genome sequences of Bordetella pseudohinzii.</title>
        <authorList>
            <person name="Spilker T."/>
            <person name="Darrah R."/>
            <person name="LiPuma J.J."/>
        </authorList>
    </citation>
    <scope>NUCLEOTIDE SEQUENCE [LARGE SCALE GENOMIC DNA]</scope>
    <source>
        <strain evidence="2 3">HI4681</strain>
    </source>
</reference>
<evidence type="ECO:0008006" key="4">
    <source>
        <dbReference type="Google" id="ProtNLM"/>
    </source>
</evidence>
<evidence type="ECO:0000313" key="3">
    <source>
        <dbReference type="Proteomes" id="UP000092950"/>
    </source>
</evidence>
<feature type="region of interest" description="Disordered" evidence="1">
    <location>
        <begin position="1"/>
        <end position="27"/>
    </location>
</feature>
<protein>
    <recommendedName>
        <fullName evidence="4">Transposase</fullName>
    </recommendedName>
</protein>
<dbReference type="Proteomes" id="UP000092950">
    <property type="component" value="Chromosome"/>
</dbReference>
<keyword evidence="3" id="KW-1185">Reference proteome</keyword>
<evidence type="ECO:0000256" key="1">
    <source>
        <dbReference type="SAM" id="MobiDB-lite"/>
    </source>
</evidence>